<dbReference type="Proteomes" id="UP001165079">
    <property type="component" value="Unassembled WGS sequence"/>
</dbReference>
<dbReference type="Gene3D" id="1.10.10.10">
    <property type="entry name" value="Winged helix-like DNA-binding domain superfamily/Winged helix DNA-binding domain"/>
    <property type="match status" value="1"/>
</dbReference>
<evidence type="ECO:0000259" key="3">
    <source>
        <dbReference type="Pfam" id="PF08223"/>
    </source>
</evidence>
<feature type="domain" description="Transcriptional repressor PaaX-like central Cas2-like" evidence="4">
    <location>
        <begin position="93"/>
        <end position="167"/>
    </location>
</feature>
<dbReference type="Pfam" id="PF20803">
    <property type="entry name" value="PaaX_M"/>
    <property type="match status" value="1"/>
</dbReference>
<proteinExistence type="predicted"/>
<dbReference type="InterPro" id="IPR013225">
    <property type="entry name" value="PaaX_C"/>
</dbReference>
<protein>
    <submittedName>
        <fullName evidence="5">PaaX family transcriptional regulator</fullName>
    </submittedName>
</protein>
<sequence>MATPRSLIVTVYGLYARDSGGALPVAGLIRLMSSLGVDEPAVRSAVSRLKRRGVIEPARVADSAGYALTTWGREVLEEGDGRIFGHPEAGVADGWVLCVFSVPESQRTKRHTLRSKLTWLGFGVAASGVWIAPAHVAGAAAETLRRAGLDGYASLFRSDHLGPADLRTEVARWWDLDALRAMYEEWIAAHETPEASPEPADAFAHWVTAVDAWRRLPYLDPGLPKELLPDDWPATRAVELFERLRERLAEPAALHVARML</sequence>
<dbReference type="Gene3D" id="1.20.58.1460">
    <property type="match status" value="1"/>
</dbReference>
<feature type="domain" description="Transcriptional repressor PaaX-like N-terminal" evidence="2">
    <location>
        <begin position="4"/>
        <end position="69"/>
    </location>
</feature>
<dbReference type="PANTHER" id="PTHR30319:SF1">
    <property type="entry name" value="TRANSCRIPTIONAL REPRESSOR PAAX"/>
    <property type="match status" value="1"/>
</dbReference>
<dbReference type="PANTHER" id="PTHR30319">
    <property type="entry name" value="PHENYLACETIC ACID REGULATOR-RELATED TRANSCRIPTIONAL REPRESSOR"/>
    <property type="match status" value="1"/>
</dbReference>
<dbReference type="EMBL" id="BSTX01000004">
    <property type="protein sequence ID" value="GLZ80542.1"/>
    <property type="molecule type" value="Genomic_DNA"/>
</dbReference>
<feature type="domain" description="Transcriptional repressor PaaX-like C-terminal" evidence="3">
    <location>
        <begin position="174"/>
        <end position="257"/>
    </location>
</feature>
<evidence type="ECO:0000313" key="6">
    <source>
        <dbReference type="Proteomes" id="UP001165079"/>
    </source>
</evidence>
<dbReference type="PIRSF" id="PIRSF020623">
    <property type="entry name" value="PaaX"/>
    <property type="match status" value="1"/>
</dbReference>
<dbReference type="SUPFAM" id="SSF46785">
    <property type="entry name" value="Winged helix' DNA-binding domain"/>
    <property type="match status" value="1"/>
</dbReference>
<keyword evidence="6" id="KW-1185">Reference proteome</keyword>
<dbReference type="AlphaFoldDB" id="A0A9W6W5M2"/>
<dbReference type="GO" id="GO:0006351">
    <property type="term" value="P:DNA-templated transcription"/>
    <property type="evidence" value="ECO:0007669"/>
    <property type="project" value="InterPro"/>
</dbReference>
<dbReference type="InterPro" id="IPR048846">
    <property type="entry name" value="PaaX-like_central"/>
</dbReference>
<dbReference type="Gene3D" id="3.30.70.2650">
    <property type="match status" value="1"/>
</dbReference>
<organism evidence="5 6">
    <name type="scientific">Actinorhabdospora filicis</name>
    <dbReference type="NCBI Taxonomy" id="1785913"/>
    <lineage>
        <taxon>Bacteria</taxon>
        <taxon>Bacillati</taxon>
        <taxon>Actinomycetota</taxon>
        <taxon>Actinomycetes</taxon>
        <taxon>Micromonosporales</taxon>
        <taxon>Micromonosporaceae</taxon>
        <taxon>Actinorhabdospora</taxon>
    </lineage>
</organism>
<evidence type="ECO:0000256" key="1">
    <source>
        <dbReference type="SAM" id="Phobius"/>
    </source>
</evidence>
<dbReference type="Pfam" id="PF07848">
    <property type="entry name" value="PaaX"/>
    <property type="match status" value="1"/>
</dbReference>
<accession>A0A9W6W5M2</accession>
<dbReference type="InterPro" id="IPR036388">
    <property type="entry name" value="WH-like_DNA-bd_sf"/>
</dbReference>
<dbReference type="InterPro" id="IPR012906">
    <property type="entry name" value="PaaX-like_N"/>
</dbReference>
<feature type="transmembrane region" description="Helical" evidence="1">
    <location>
        <begin position="117"/>
        <end position="136"/>
    </location>
</feature>
<reference evidence="5" key="1">
    <citation type="submission" date="2023-03" db="EMBL/GenBank/DDBJ databases">
        <title>Actinorhabdospora filicis NBRC 111898.</title>
        <authorList>
            <person name="Ichikawa N."/>
            <person name="Sato H."/>
            <person name="Tonouchi N."/>
        </authorList>
    </citation>
    <scope>NUCLEOTIDE SEQUENCE</scope>
    <source>
        <strain evidence="5">NBRC 111898</strain>
    </source>
</reference>
<keyword evidence="1" id="KW-0472">Membrane</keyword>
<dbReference type="InterPro" id="IPR036390">
    <property type="entry name" value="WH_DNA-bd_sf"/>
</dbReference>
<evidence type="ECO:0000259" key="4">
    <source>
        <dbReference type="Pfam" id="PF20803"/>
    </source>
</evidence>
<keyword evidence="1" id="KW-1133">Transmembrane helix</keyword>
<keyword evidence="1" id="KW-0812">Transmembrane</keyword>
<dbReference type="RefSeq" id="WP_285665746.1">
    <property type="nucleotide sequence ID" value="NZ_BSTX01000004.1"/>
</dbReference>
<evidence type="ECO:0000259" key="2">
    <source>
        <dbReference type="Pfam" id="PF07848"/>
    </source>
</evidence>
<comment type="caution">
    <text evidence="5">The sequence shown here is derived from an EMBL/GenBank/DDBJ whole genome shotgun (WGS) entry which is preliminary data.</text>
</comment>
<dbReference type="Pfam" id="PF08223">
    <property type="entry name" value="PaaX_C"/>
    <property type="match status" value="1"/>
</dbReference>
<name>A0A9W6W5M2_9ACTN</name>
<evidence type="ECO:0000313" key="5">
    <source>
        <dbReference type="EMBL" id="GLZ80542.1"/>
    </source>
</evidence>
<gene>
    <name evidence="5" type="primary">paaX</name>
    <name evidence="5" type="ORF">Afil01_53490</name>
</gene>
<dbReference type="InterPro" id="IPR011965">
    <property type="entry name" value="PaaX_trns_reg"/>
</dbReference>